<dbReference type="Proteomes" id="UP000183376">
    <property type="component" value="Chromosome I"/>
</dbReference>
<dbReference type="RefSeq" id="WP_156050394.1">
    <property type="nucleotide sequence ID" value="NZ_JOEF01000001.1"/>
</dbReference>
<protein>
    <submittedName>
        <fullName evidence="5">Alpha/beta hydrolase fold</fullName>
    </submittedName>
</protein>
<dbReference type="InterPro" id="IPR029058">
    <property type="entry name" value="AB_hydrolase_fold"/>
</dbReference>
<proteinExistence type="inferred from homology"/>
<dbReference type="PANTHER" id="PTHR43248:SF30">
    <property type="entry name" value="AB HYDROLASE-1 DOMAIN-CONTAINING PROTEIN"/>
    <property type="match status" value="1"/>
</dbReference>
<dbReference type="EMBL" id="LT629701">
    <property type="protein sequence ID" value="SDN47542.1"/>
    <property type="molecule type" value="Genomic_DNA"/>
</dbReference>
<evidence type="ECO:0000313" key="6">
    <source>
        <dbReference type="Proteomes" id="UP000183376"/>
    </source>
</evidence>
<comment type="similarity">
    <text evidence="1">Belongs to the peptidase S33 family.</text>
</comment>
<evidence type="ECO:0000259" key="4">
    <source>
        <dbReference type="Pfam" id="PF00561"/>
    </source>
</evidence>
<evidence type="ECO:0000256" key="3">
    <source>
        <dbReference type="SAM" id="SignalP"/>
    </source>
</evidence>
<dbReference type="Pfam" id="PF00561">
    <property type="entry name" value="Abhydrolase_1"/>
    <property type="match status" value="1"/>
</dbReference>
<feature type="domain" description="AB hydrolase-1" evidence="4">
    <location>
        <begin position="71"/>
        <end position="261"/>
    </location>
</feature>
<sequence>MKRALILTTVLTCTVVTPATAAPGLDWKPCDGMECVTISVPLDHGKPHGRKISLKLARVRATGPDRRIGSVIMNPGGPGGNGIGTLKRALPNFTELRRHFDVVAFDPRGFPASDHLSEEHCLRTGPFVSIPRTREEFDAAVAENRGQFVRCREADPAFFDNMNSANVARDVEAIRAAVGDRQLNFLANSYAGVIAASYARLFPQRVRTMFLDSTSDHIADRTTQDEEAIKGSEKAFGHFAEWCAKTSSCKQHGQNVSKIWTDLIAEAEKAPIPAKGSNPPVSISARDLILVGPMFVVNTEKWQDFSDAVDKARSGDSIGFAPAFFGGARPFGAAASLAVECADHPGLRTYEEYQALYERERKLSPHFPGNRTGRHTFCLGFPGEVGNPNRPIDPKGLPPVLGAADWRELFRVRDVTDRIPGSLTIEVSGKAAHGHYLNYGNRCVIRHADRYFVEKVLPPKGTTCTPSIP</sequence>
<dbReference type="InterPro" id="IPR051601">
    <property type="entry name" value="Serine_prot/Carboxylest_S33"/>
</dbReference>
<dbReference type="AlphaFoldDB" id="A0A1H0BPN5"/>
<evidence type="ECO:0000313" key="5">
    <source>
        <dbReference type="EMBL" id="SDN47542.1"/>
    </source>
</evidence>
<feature type="signal peptide" evidence="3">
    <location>
        <begin position="1"/>
        <end position="21"/>
    </location>
</feature>
<keyword evidence="6" id="KW-1185">Reference proteome</keyword>
<dbReference type="eggNOG" id="COG0596">
    <property type="taxonomic scope" value="Bacteria"/>
</dbReference>
<evidence type="ECO:0000256" key="2">
    <source>
        <dbReference type="ARBA" id="ARBA00022801"/>
    </source>
</evidence>
<keyword evidence="2 5" id="KW-0378">Hydrolase</keyword>
<dbReference type="InterPro" id="IPR000073">
    <property type="entry name" value="AB_hydrolase_1"/>
</dbReference>
<dbReference type="STRING" id="211114.SAMN04489726_6774"/>
<dbReference type="Gene3D" id="3.40.50.1820">
    <property type="entry name" value="alpha/beta hydrolase"/>
    <property type="match status" value="1"/>
</dbReference>
<feature type="chain" id="PRO_5009247219" evidence="3">
    <location>
        <begin position="22"/>
        <end position="469"/>
    </location>
</feature>
<dbReference type="PANTHER" id="PTHR43248">
    <property type="entry name" value="2-SUCCINYL-6-HYDROXY-2,4-CYCLOHEXADIENE-1-CARBOXYLATE SYNTHASE"/>
    <property type="match status" value="1"/>
</dbReference>
<reference evidence="5 6" key="1">
    <citation type="submission" date="2016-10" db="EMBL/GenBank/DDBJ databases">
        <authorList>
            <person name="de Groot N.N."/>
        </authorList>
    </citation>
    <scope>NUCLEOTIDE SEQUENCE [LARGE SCALE GENOMIC DNA]</scope>
    <source>
        <strain evidence="5 6">DSM 44149</strain>
    </source>
</reference>
<keyword evidence="3" id="KW-0732">Signal</keyword>
<organism evidence="5 6">
    <name type="scientific">Allokutzneria albata</name>
    <name type="common">Kibdelosporangium albatum</name>
    <dbReference type="NCBI Taxonomy" id="211114"/>
    <lineage>
        <taxon>Bacteria</taxon>
        <taxon>Bacillati</taxon>
        <taxon>Actinomycetota</taxon>
        <taxon>Actinomycetes</taxon>
        <taxon>Pseudonocardiales</taxon>
        <taxon>Pseudonocardiaceae</taxon>
        <taxon>Allokutzneria</taxon>
    </lineage>
</organism>
<dbReference type="OrthoDB" id="5519806at2"/>
<dbReference type="SUPFAM" id="SSF53474">
    <property type="entry name" value="alpha/beta-Hydrolases"/>
    <property type="match status" value="1"/>
</dbReference>
<dbReference type="GO" id="GO:0016787">
    <property type="term" value="F:hydrolase activity"/>
    <property type="evidence" value="ECO:0007669"/>
    <property type="project" value="UniProtKB-KW"/>
</dbReference>
<evidence type="ECO:0000256" key="1">
    <source>
        <dbReference type="ARBA" id="ARBA00010088"/>
    </source>
</evidence>
<accession>A0A1H0BPN5</accession>
<gene>
    <name evidence="5" type="ORF">SAMN04489726_6774</name>
</gene>
<name>A0A1H0BPN5_ALLAB</name>